<reference evidence="4" key="1">
    <citation type="submission" date="2013-07" db="EMBL/GenBank/DDBJ databases">
        <title>Midgut Transcriptome Profiling of Anoplphora glabripennis, a Lignocellulose Degrading, Wood-Boring Cerambycid.</title>
        <authorList>
            <person name="Scully E.D."/>
            <person name="Hoover K."/>
            <person name="Carlson J.E."/>
            <person name="Tien M."/>
            <person name="Geib S.M."/>
        </authorList>
    </citation>
    <scope>NUCLEOTIDE SEQUENCE</scope>
</reference>
<dbReference type="Pfam" id="PF12796">
    <property type="entry name" value="Ank_2"/>
    <property type="match status" value="1"/>
</dbReference>
<evidence type="ECO:0000256" key="3">
    <source>
        <dbReference type="PROSITE-ProRule" id="PRU00023"/>
    </source>
</evidence>
<feature type="repeat" description="ANK" evidence="3">
    <location>
        <begin position="59"/>
        <end position="91"/>
    </location>
</feature>
<gene>
    <name evidence="4" type="primary">MTPN</name>
</gene>
<dbReference type="SUPFAM" id="SSF48403">
    <property type="entry name" value="Ankyrin repeat"/>
    <property type="match status" value="1"/>
</dbReference>
<evidence type="ECO:0000313" key="4">
    <source>
        <dbReference type="EMBL" id="JAB67848.1"/>
    </source>
</evidence>
<dbReference type="PROSITE" id="PS50088">
    <property type="entry name" value="ANK_REPEAT"/>
    <property type="match status" value="2"/>
</dbReference>
<dbReference type="GO" id="GO:2000812">
    <property type="term" value="P:regulation of barbed-end actin filament capping"/>
    <property type="evidence" value="ECO:0007669"/>
    <property type="project" value="TreeGrafter"/>
</dbReference>
<dbReference type="InterPro" id="IPR036770">
    <property type="entry name" value="Ankyrin_rpt-contain_sf"/>
</dbReference>
<organism evidence="4">
    <name type="scientific">Anoplophora glabripennis</name>
    <name type="common">Asian longhorn beetle</name>
    <name type="synonym">Anoplophora nobilis</name>
    <dbReference type="NCBI Taxonomy" id="217634"/>
    <lineage>
        <taxon>Eukaryota</taxon>
        <taxon>Metazoa</taxon>
        <taxon>Ecdysozoa</taxon>
        <taxon>Arthropoda</taxon>
        <taxon>Hexapoda</taxon>
        <taxon>Insecta</taxon>
        <taxon>Pterygota</taxon>
        <taxon>Neoptera</taxon>
        <taxon>Endopterygota</taxon>
        <taxon>Coleoptera</taxon>
        <taxon>Polyphaga</taxon>
        <taxon>Cucujiformia</taxon>
        <taxon>Chrysomeloidea</taxon>
        <taxon>Cerambycidae</taxon>
        <taxon>Lamiinae</taxon>
        <taxon>Lamiini</taxon>
        <taxon>Anoplophora</taxon>
    </lineage>
</organism>
<name>V5H4W3_ANOGL</name>
<dbReference type="OrthoDB" id="426293at2759"/>
<dbReference type="InterPro" id="IPR002110">
    <property type="entry name" value="Ankyrin_rpt"/>
</dbReference>
<dbReference type="InterPro" id="IPR050745">
    <property type="entry name" value="Multifunctional_regulatory"/>
</dbReference>
<dbReference type="GO" id="GO:0005737">
    <property type="term" value="C:cytoplasm"/>
    <property type="evidence" value="ECO:0007669"/>
    <property type="project" value="TreeGrafter"/>
</dbReference>
<feature type="repeat" description="ANK" evidence="3">
    <location>
        <begin position="92"/>
        <end position="124"/>
    </location>
</feature>
<keyword evidence="1" id="KW-0677">Repeat</keyword>
<dbReference type="EMBL" id="GALX01000618">
    <property type="protein sequence ID" value="JAB67848.1"/>
    <property type="molecule type" value="Transcribed_RNA"/>
</dbReference>
<accession>V5H4W3</accession>
<dbReference type="GO" id="GO:0005634">
    <property type="term" value="C:nucleus"/>
    <property type="evidence" value="ECO:0007669"/>
    <property type="project" value="TreeGrafter"/>
</dbReference>
<keyword evidence="2 3" id="KW-0040">ANK repeat</keyword>
<proteinExistence type="predicted"/>
<evidence type="ECO:0000256" key="1">
    <source>
        <dbReference type="ARBA" id="ARBA00022737"/>
    </source>
</evidence>
<dbReference type="PANTHER" id="PTHR24189:SF69">
    <property type="entry name" value="MYOTROPHIN"/>
    <property type="match status" value="1"/>
</dbReference>
<feature type="non-terminal residue" evidence="4">
    <location>
        <position position="1"/>
    </location>
</feature>
<dbReference type="SMART" id="SM00248">
    <property type="entry name" value="ANK"/>
    <property type="match status" value="3"/>
</dbReference>
<evidence type="ECO:0000256" key="2">
    <source>
        <dbReference type="ARBA" id="ARBA00023043"/>
    </source>
</evidence>
<dbReference type="PANTHER" id="PTHR24189">
    <property type="entry name" value="MYOTROPHIN"/>
    <property type="match status" value="1"/>
</dbReference>
<dbReference type="AlphaFoldDB" id="V5H4W3"/>
<protein>
    <submittedName>
        <fullName evidence="4">Myotrophin</fullName>
    </submittedName>
</protein>
<sequence>TNHRDSCQFLPIRGIFLIKNSKYPGKMSGDFVWAIKNGDLEQVKDIVEKKSVNVNEEVDGRPLILYAADYGQADVIEYLISAGADVNSKDKHGITAILAAIWEGHKDCVKLLLENGAKKDGVAPDGKTYLESAENNEIRQLLSA</sequence>
<dbReference type="Gene3D" id="1.25.40.20">
    <property type="entry name" value="Ankyrin repeat-containing domain"/>
    <property type="match status" value="1"/>
</dbReference>
<dbReference type="PROSITE" id="PS50297">
    <property type="entry name" value="ANK_REP_REGION"/>
    <property type="match status" value="2"/>
</dbReference>